<dbReference type="InterPro" id="IPR036188">
    <property type="entry name" value="FAD/NAD-bd_sf"/>
</dbReference>
<dbReference type="SUPFAM" id="SSF51905">
    <property type="entry name" value="FAD/NAD(P)-binding domain"/>
    <property type="match status" value="1"/>
</dbReference>
<comment type="subunit">
    <text evidence="2">Homodimer.</text>
</comment>
<dbReference type="GO" id="GO:0016491">
    <property type="term" value="F:oxidoreductase activity"/>
    <property type="evidence" value="ECO:0007669"/>
    <property type="project" value="UniProtKB-KW"/>
</dbReference>
<sequence length="309" mass="34122">MIYDTIVIGGGIGGLQAAIQLGRSLHRVLVIDRKQGRSLLAKKYRNILGYPDGISGETLRERGESQAKKYGVQFLWDEAIDLRELSHGLFEVSVKNGAESYRAKTILVGTGITDPFPSLPGLLPCLGESIFICPDCDGFESIDRLTAVLGDGKYAVEMALILTYYTDKLLIVNHARTPLATEQLHLLEQKNIKLYEGPVSRIEARDGALASIWLESGRQVQAEKAFLAFPGARLNTSLLDPFPVKRMDNGHLLVDPRTKETSYRNIWAVGDIVAHSQQVSIAMGDGSQAAIWIHKRLLEMSKQPLVPQM</sequence>
<dbReference type="PANTHER" id="PTHR48105">
    <property type="entry name" value="THIOREDOXIN REDUCTASE 1-RELATED-RELATED"/>
    <property type="match status" value="1"/>
</dbReference>
<evidence type="ECO:0000256" key="1">
    <source>
        <dbReference type="ARBA" id="ARBA00001974"/>
    </source>
</evidence>
<evidence type="ECO:0000256" key="4">
    <source>
        <dbReference type="ARBA" id="ARBA00023002"/>
    </source>
</evidence>
<dbReference type="AlphaFoldDB" id="A0A939BN99"/>
<protein>
    <submittedName>
        <fullName evidence="6">Thioredoxin reductase</fullName>
    </submittedName>
</protein>
<gene>
    <name evidence="6" type="ORF">JOD01_000261</name>
</gene>
<dbReference type="PRINTS" id="PR00469">
    <property type="entry name" value="PNDRDTASEII"/>
</dbReference>
<name>A0A939BN99_9BACL</name>
<dbReference type="Proteomes" id="UP000717624">
    <property type="component" value="Unassembled WGS sequence"/>
</dbReference>
<organism evidence="6 7">
    <name type="scientific">Brevibacillus fulvus</name>
    <dbReference type="NCBI Taxonomy" id="1125967"/>
    <lineage>
        <taxon>Bacteria</taxon>
        <taxon>Bacillati</taxon>
        <taxon>Bacillota</taxon>
        <taxon>Bacilli</taxon>
        <taxon>Bacillales</taxon>
        <taxon>Paenibacillaceae</taxon>
        <taxon>Brevibacillus</taxon>
    </lineage>
</organism>
<dbReference type="RefSeq" id="WP_204516409.1">
    <property type="nucleotide sequence ID" value="NZ_BAABIN010000009.1"/>
</dbReference>
<dbReference type="Pfam" id="PF07992">
    <property type="entry name" value="Pyr_redox_2"/>
    <property type="match status" value="1"/>
</dbReference>
<feature type="domain" description="FAD/NAD(P)-binding" evidence="5">
    <location>
        <begin position="3"/>
        <end position="286"/>
    </location>
</feature>
<keyword evidence="3" id="KW-0285">Flavoprotein</keyword>
<keyword evidence="4" id="KW-0560">Oxidoreductase</keyword>
<keyword evidence="7" id="KW-1185">Reference proteome</keyword>
<comment type="caution">
    <text evidence="6">The sequence shown here is derived from an EMBL/GenBank/DDBJ whole genome shotgun (WGS) entry which is preliminary data.</text>
</comment>
<dbReference type="InterPro" id="IPR050097">
    <property type="entry name" value="Ferredoxin-NADP_redctase_2"/>
</dbReference>
<dbReference type="Gene3D" id="3.50.50.60">
    <property type="entry name" value="FAD/NAD(P)-binding domain"/>
    <property type="match status" value="2"/>
</dbReference>
<dbReference type="PRINTS" id="PR00368">
    <property type="entry name" value="FADPNR"/>
</dbReference>
<dbReference type="EMBL" id="JAFBEB010000001">
    <property type="protein sequence ID" value="MBM7588675.1"/>
    <property type="molecule type" value="Genomic_DNA"/>
</dbReference>
<evidence type="ECO:0000313" key="7">
    <source>
        <dbReference type="Proteomes" id="UP000717624"/>
    </source>
</evidence>
<dbReference type="InterPro" id="IPR023753">
    <property type="entry name" value="FAD/NAD-binding_dom"/>
</dbReference>
<comment type="cofactor">
    <cofactor evidence="1">
        <name>FAD</name>
        <dbReference type="ChEBI" id="CHEBI:57692"/>
    </cofactor>
</comment>
<accession>A0A939BN99</accession>
<evidence type="ECO:0000313" key="6">
    <source>
        <dbReference type="EMBL" id="MBM7588675.1"/>
    </source>
</evidence>
<evidence type="ECO:0000256" key="3">
    <source>
        <dbReference type="ARBA" id="ARBA00022630"/>
    </source>
</evidence>
<evidence type="ECO:0000256" key="2">
    <source>
        <dbReference type="ARBA" id="ARBA00011738"/>
    </source>
</evidence>
<proteinExistence type="predicted"/>
<evidence type="ECO:0000259" key="5">
    <source>
        <dbReference type="Pfam" id="PF07992"/>
    </source>
</evidence>
<reference evidence="6" key="1">
    <citation type="submission" date="2021-01" db="EMBL/GenBank/DDBJ databases">
        <title>Genomic Encyclopedia of Type Strains, Phase IV (KMG-IV): sequencing the most valuable type-strain genomes for metagenomic binning, comparative biology and taxonomic classification.</title>
        <authorList>
            <person name="Goeker M."/>
        </authorList>
    </citation>
    <scope>NUCLEOTIDE SEQUENCE</scope>
    <source>
        <strain evidence="6">DSM 25523</strain>
    </source>
</reference>